<name>I3WFL3_BIFBI</name>
<dbReference type="PATRIC" id="fig|484020.3.peg.77"/>
<evidence type="ECO:0000256" key="4">
    <source>
        <dbReference type="ARBA" id="ARBA00022801"/>
    </source>
</evidence>
<feature type="transmembrane region" description="Helical" evidence="7">
    <location>
        <begin position="63"/>
        <end position="86"/>
    </location>
</feature>
<evidence type="ECO:0000313" key="10">
    <source>
        <dbReference type="Proteomes" id="UP000006173"/>
    </source>
</evidence>
<gene>
    <name evidence="9" type="ORF">BBB_0079</name>
</gene>
<feature type="transmembrane region" description="Helical" evidence="7">
    <location>
        <begin position="122"/>
        <end position="140"/>
    </location>
</feature>
<feature type="transmembrane region" description="Helical" evidence="7">
    <location>
        <begin position="147"/>
        <end position="170"/>
    </location>
</feature>
<evidence type="ECO:0000256" key="6">
    <source>
        <dbReference type="ARBA" id="ARBA00023136"/>
    </source>
</evidence>
<dbReference type="PANTHER" id="PTHR43731:SF14">
    <property type="entry name" value="PRESENILIN-ASSOCIATED RHOMBOID-LIKE PROTEIN, MITOCHONDRIAL"/>
    <property type="match status" value="1"/>
</dbReference>
<reference evidence="9 10" key="1">
    <citation type="journal article" date="2012" name="J. Bacteriol.">
        <title>Complete Genome Sequence of the Probiotic Bacterium Bifidobacterium bifidum Strain BGN4.</title>
        <authorList>
            <person name="Yu D.S."/>
            <person name="Jeong H."/>
            <person name="Lee D.H."/>
            <person name="Kwon S.K."/>
            <person name="Song J.Y."/>
            <person name="Kim B.K."/>
            <person name="Park M.S."/>
            <person name="Ji G.E."/>
            <person name="Oh T.K."/>
            <person name="Kim J.F."/>
        </authorList>
    </citation>
    <scope>NUCLEOTIDE SEQUENCE [LARGE SCALE GENOMIC DNA]</scope>
    <source>
        <strain evidence="9 10">BGN4</strain>
    </source>
</reference>
<evidence type="ECO:0000256" key="2">
    <source>
        <dbReference type="ARBA" id="ARBA00009045"/>
    </source>
</evidence>
<evidence type="ECO:0000313" key="9">
    <source>
        <dbReference type="EMBL" id="AFL03676.1"/>
    </source>
</evidence>
<dbReference type="Proteomes" id="UP000006173">
    <property type="component" value="Chromosome"/>
</dbReference>
<keyword evidence="3 7" id="KW-0812">Transmembrane</keyword>
<feature type="transmembrane region" description="Helical" evidence="7">
    <location>
        <begin position="234"/>
        <end position="252"/>
    </location>
</feature>
<sequence length="290" mass="31739">MLCRRCARRAGSVLFHRPARRCDSATVDDMSNGRFSLFPGAPSAHNLFSKRAIQYQWRSNGPVFTSAIIIACVAVWVVEMVFSLFWPLGLATMIYYGRFDPMTAVAQPWMFLTSMFLHSPKSVLHILFNMLALWSVGPVLEKMMGHWPFLALYVLSGLGGGLGLMSWAALWPGGTGWLGGAYGASGALFGLFAAMLVVYRRIGEDIRSMLVWMAVNFLMPFLVGGIAWQAHVGGFIVGGVFTWLLVSGVHALRGKSLTFRTMVYGAVVLALIVAGVLVCNLSNPALTYIM</sequence>
<evidence type="ECO:0000256" key="3">
    <source>
        <dbReference type="ARBA" id="ARBA00022692"/>
    </source>
</evidence>
<dbReference type="InterPro" id="IPR050925">
    <property type="entry name" value="Rhomboid_protease_S54"/>
</dbReference>
<dbReference type="Gene3D" id="1.20.1540.10">
    <property type="entry name" value="Rhomboid-like"/>
    <property type="match status" value="1"/>
</dbReference>
<accession>I3WFL3</accession>
<comment type="similarity">
    <text evidence="2">Belongs to the peptidase S54 family.</text>
</comment>
<keyword evidence="5 7" id="KW-1133">Transmembrane helix</keyword>
<dbReference type="AlphaFoldDB" id="I3WFL3"/>
<dbReference type="InterPro" id="IPR022764">
    <property type="entry name" value="Peptidase_S54_rhomboid_dom"/>
</dbReference>
<dbReference type="GO" id="GO:0004252">
    <property type="term" value="F:serine-type endopeptidase activity"/>
    <property type="evidence" value="ECO:0007669"/>
    <property type="project" value="InterPro"/>
</dbReference>
<evidence type="ECO:0000256" key="5">
    <source>
        <dbReference type="ARBA" id="ARBA00022989"/>
    </source>
</evidence>
<dbReference type="HOGENOM" id="CLU_055068_2_2_11"/>
<dbReference type="GO" id="GO:0016020">
    <property type="term" value="C:membrane"/>
    <property type="evidence" value="ECO:0007669"/>
    <property type="project" value="UniProtKB-SubCell"/>
</dbReference>
<dbReference type="EMBL" id="CP001361">
    <property type="protein sequence ID" value="AFL03676.1"/>
    <property type="molecule type" value="Genomic_DNA"/>
</dbReference>
<organism evidence="9 10">
    <name type="scientific">Bifidobacterium bifidum BGN4</name>
    <dbReference type="NCBI Taxonomy" id="484020"/>
    <lineage>
        <taxon>Bacteria</taxon>
        <taxon>Bacillati</taxon>
        <taxon>Actinomycetota</taxon>
        <taxon>Actinomycetes</taxon>
        <taxon>Bifidobacteriales</taxon>
        <taxon>Bifidobacteriaceae</taxon>
        <taxon>Bifidobacterium</taxon>
    </lineage>
</organism>
<proteinExistence type="inferred from homology"/>
<evidence type="ECO:0000256" key="1">
    <source>
        <dbReference type="ARBA" id="ARBA00004141"/>
    </source>
</evidence>
<feature type="domain" description="Peptidase S54 rhomboid" evidence="8">
    <location>
        <begin position="107"/>
        <end position="246"/>
    </location>
</feature>
<protein>
    <submittedName>
        <fullName evidence="9">Membrane spanning protein</fullName>
    </submittedName>
</protein>
<dbReference type="PANTHER" id="PTHR43731">
    <property type="entry name" value="RHOMBOID PROTEASE"/>
    <property type="match status" value="1"/>
</dbReference>
<evidence type="ECO:0000256" key="7">
    <source>
        <dbReference type="SAM" id="Phobius"/>
    </source>
</evidence>
<feature type="transmembrane region" description="Helical" evidence="7">
    <location>
        <begin position="210"/>
        <end position="228"/>
    </location>
</feature>
<dbReference type="KEGG" id="bbf:BBB_0079"/>
<comment type="subcellular location">
    <subcellularLocation>
        <location evidence="1">Membrane</location>
        <topology evidence="1">Multi-pass membrane protein</topology>
    </subcellularLocation>
</comment>
<dbReference type="InterPro" id="IPR035952">
    <property type="entry name" value="Rhomboid-like_sf"/>
</dbReference>
<feature type="transmembrane region" description="Helical" evidence="7">
    <location>
        <begin position="264"/>
        <end position="283"/>
    </location>
</feature>
<evidence type="ECO:0000259" key="8">
    <source>
        <dbReference type="Pfam" id="PF01694"/>
    </source>
</evidence>
<dbReference type="Pfam" id="PF01694">
    <property type="entry name" value="Rhomboid"/>
    <property type="match status" value="1"/>
</dbReference>
<keyword evidence="6 7" id="KW-0472">Membrane</keyword>
<dbReference type="SUPFAM" id="SSF144091">
    <property type="entry name" value="Rhomboid-like"/>
    <property type="match status" value="1"/>
</dbReference>
<keyword evidence="4" id="KW-0378">Hydrolase</keyword>
<feature type="transmembrane region" description="Helical" evidence="7">
    <location>
        <begin position="176"/>
        <end position="198"/>
    </location>
</feature>